<evidence type="ECO:0000313" key="2">
    <source>
        <dbReference type="Proteomes" id="UP000008793"/>
    </source>
</evidence>
<name>D8MV49_ERWBE</name>
<dbReference type="HOGENOM" id="CLU_2915396_0_0_6"/>
<dbReference type="KEGG" id="ebi:EbC_31750"/>
<gene>
    <name evidence="1" type="ordered locus">EbC_31750</name>
</gene>
<organism evidence="2">
    <name type="scientific">Erwinia billingiae (strain Eb661)</name>
    <dbReference type="NCBI Taxonomy" id="634500"/>
    <lineage>
        <taxon>Bacteria</taxon>
        <taxon>Pseudomonadati</taxon>
        <taxon>Pseudomonadota</taxon>
        <taxon>Gammaproteobacteria</taxon>
        <taxon>Enterobacterales</taxon>
        <taxon>Erwiniaceae</taxon>
        <taxon>Erwinia</taxon>
    </lineage>
</organism>
<dbReference type="AlphaFoldDB" id="D8MV49"/>
<dbReference type="EMBL" id="FP236843">
    <property type="protein sequence ID" value="CAX60706.1"/>
    <property type="molecule type" value="Genomic_DNA"/>
</dbReference>
<keyword evidence="2" id="KW-1185">Reference proteome</keyword>
<proteinExistence type="predicted"/>
<accession>D8MV49</accession>
<dbReference type="eggNOG" id="ENOG502ZRTG">
    <property type="taxonomic scope" value="Bacteria"/>
</dbReference>
<protein>
    <submittedName>
        <fullName evidence="1">Uncharacterized protein</fullName>
    </submittedName>
</protein>
<sequence>MADSAEETAPVAKADTKGPGYILVVRHAFADYQVGEEISDSATIKEILEGEQAVYVIKRAA</sequence>
<evidence type="ECO:0000313" key="1">
    <source>
        <dbReference type="EMBL" id="CAX60706.1"/>
    </source>
</evidence>
<reference evidence="1 2" key="1">
    <citation type="journal article" date="2010" name="BMC Genomics">
        <title>Genome comparison of the epiphytic bacteria Erwinia billingiae and E. tasmaniensis with the pear pathogen E. pyrifoliae.</title>
        <authorList>
            <person name="Kube M."/>
            <person name="Migdoll A.M."/>
            <person name="Gehring I."/>
            <person name="Heitmann K."/>
            <person name="Mayer Y."/>
            <person name="Kuhl H."/>
            <person name="Knaust F."/>
            <person name="Geider K."/>
            <person name="Reinhardt R."/>
        </authorList>
    </citation>
    <scope>NUCLEOTIDE SEQUENCE [LARGE SCALE GENOMIC DNA]</scope>
    <source>
        <strain evidence="1 2">Eb661</strain>
    </source>
</reference>
<dbReference type="RefSeq" id="WP_013203191.1">
    <property type="nucleotide sequence ID" value="NC_014306.1"/>
</dbReference>
<dbReference type="STRING" id="634500.EbC_31750"/>
<dbReference type="GeneID" id="90513142"/>
<dbReference type="Proteomes" id="UP000008793">
    <property type="component" value="Chromosome"/>
</dbReference>